<keyword evidence="1" id="KW-0175">Coiled coil</keyword>
<accession>A0AA86PR54</accession>
<dbReference type="PROSITE" id="PS51450">
    <property type="entry name" value="LRR"/>
    <property type="match status" value="1"/>
</dbReference>
<reference evidence="2" key="1">
    <citation type="submission" date="2023-06" db="EMBL/GenBank/DDBJ databases">
        <authorList>
            <person name="Kurt Z."/>
        </authorList>
    </citation>
    <scope>NUCLEOTIDE SEQUENCE</scope>
</reference>
<reference evidence="3 4" key="2">
    <citation type="submission" date="2024-07" db="EMBL/GenBank/DDBJ databases">
        <authorList>
            <person name="Akdeniz Z."/>
        </authorList>
    </citation>
    <scope>NUCLEOTIDE SEQUENCE [LARGE SCALE GENOMIC DNA]</scope>
</reference>
<organism evidence="2">
    <name type="scientific">Hexamita inflata</name>
    <dbReference type="NCBI Taxonomy" id="28002"/>
    <lineage>
        <taxon>Eukaryota</taxon>
        <taxon>Metamonada</taxon>
        <taxon>Diplomonadida</taxon>
        <taxon>Hexamitidae</taxon>
        <taxon>Hexamitinae</taxon>
        <taxon>Hexamita</taxon>
    </lineage>
</organism>
<evidence type="ECO:0000313" key="2">
    <source>
        <dbReference type="EMBL" id="CAI9939559.1"/>
    </source>
</evidence>
<dbReference type="InterPro" id="IPR001611">
    <property type="entry name" value="Leu-rich_rpt"/>
</dbReference>
<name>A0AA86PR54_9EUKA</name>
<proteinExistence type="predicted"/>
<keyword evidence="4" id="KW-1185">Reference proteome</keyword>
<evidence type="ECO:0000313" key="3">
    <source>
        <dbReference type="EMBL" id="CAL6063438.1"/>
    </source>
</evidence>
<sequence length="118" mass="13880">MKNLKELRAGWNRISDLSSLEKHPNYNNLNEKGKRCFDISKQKEPSQKEQYLANKFRKIEGPNVQLKENQNQHKSLQTALDNFKQEINAALNNTRQSQIQFTANVVRLFQQLNQFGFE</sequence>
<evidence type="ECO:0000313" key="4">
    <source>
        <dbReference type="Proteomes" id="UP001642409"/>
    </source>
</evidence>
<dbReference type="EMBL" id="CATOUU010000666">
    <property type="protein sequence ID" value="CAI9939559.1"/>
    <property type="molecule type" value="Genomic_DNA"/>
</dbReference>
<feature type="coiled-coil region" evidence="1">
    <location>
        <begin position="66"/>
        <end position="100"/>
    </location>
</feature>
<gene>
    <name evidence="2" type="ORF">HINF_LOCUS27204</name>
    <name evidence="3" type="ORF">HINF_LOCUS50872</name>
</gene>
<evidence type="ECO:0000256" key="1">
    <source>
        <dbReference type="SAM" id="Coils"/>
    </source>
</evidence>
<protein>
    <submittedName>
        <fullName evidence="2">Leucine-rich repeat</fullName>
    </submittedName>
    <submittedName>
        <fullName evidence="3">Leucine-rich_repeat</fullName>
    </submittedName>
</protein>
<comment type="caution">
    <text evidence="2">The sequence shown here is derived from an EMBL/GenBank/DDBJ whole genome shotgun (WGS) entry which is preliminary data.</text>
</comment>
<dbReference type="Proteomes" id="UP001642409">
    <property type="component" value="Unassembled WGS sequence"/>
</dbReference>
<dbReference type="EMBL" id="CAXDID020000246">
    <property type="protein sequence ID" value="CAL6063438.1"/>
    <property type="molecule type" value="Genomic_DNA"/>
</dbReference>
<dbReference type="AlphaFoldDB" id="A0AA86PR54"/>